<dbReference type="EMBL" id="MFHS01000041">
    <property type="protein sequence ID" value="OGF80471.1"/>
    <property type="molecule type" value="Genomic_DNA"/>
</dbReference>
<dbReference type="Proteomes" id="UP000178299">
    <property type="component" value="Unassembled WGS sequence"/>
</dbReference>
<dbReference type="AlphaFoldDB" id="A0A1F5WYS7"/>
<reference evidence="2 3" key="1">
    <citation type="journal article" date="2016" name="Nat. Commun.">
        <title>Thousands of microbial genomes shed light on interconnected biogeochemical processes in an aquifer system.</title>
        <authorList>
            <person name="Anantharaman K."/>
            <person name="Brown C.T."/>
            <person name="Hug L.A."/>
            <person name="Sharon I."/>
            <person name="Castelle C.J."/>
            <person name="Probst A.J."/>
            <person name="Thomas B.C."/>
            <person name="Singh A."/>
            <person name="Wilkins M.J."/>
            <person name="Karaoz U."/>
            <person name="Brodie E.L."/>
            <person name="Williams K.H."/>
            <person name="Hubbard S.S."/>
            <person name="Banfield J.F."/>
        </authorList>
    </citation>
    <scope>NUCLEOTIDE SEQUENCE [LARGE SCALE GENOMIC DNA]</scope>
</reference>
<evidence type="ECO:0000256" key="1">
    <source>
        <dbReference type="SAM" id="MobiDB-lite"/>
    </source>
</evidence>
<feature type="region of interest" description="Disordered" evidence="1">
    <location>
        <begin position="33"/>
        <end position="59"/>
    </location>
</feature>
<organism evidence="2 3">
    <name type="scientific">Candidatus Giovannonibacteria bacterium RIFCSPHIGHO2_12_44_12</name>
    <dbReference type="NCBI Taxonomy" id="1798340"/>
    <lineage>
        <taxon>Bacteria</taxon>
        <taxon>Candidatus Giovannoniibacteriota</taxon>
    </lineage>
</organism>
<evidence type="ECO:0000313" key="3">
    <source>
        <dbReference type="Proteomes" id="UP000178299"/>
    </source>
</evidence>
<accession>A0A1F5WYS7</accession>
<name>A0A1F5WYS7_9BACT</name>
<proteinExistence type="predicted"/>
<feature type="compositionally biased region" description="Polar residues" evidence="1">
    <location>
        <begin position="45"/>
        <end position="59"/>
    </location>
</feature>
<gene>
    <name evidence="2" type="ORF">A2W48_02015</name>
</gene>
<evidence type="ECO:0000313" key="2">
    <source>
        <dbReference type="EMBL" id="OGF80471.1"/>
    </source>
</evidence>
<comment type="caution">
    <text evidence="2">The sequence shown here is derived from an EMBL/GenBank/DDBJ whole genome shotgun (WGS) entry which is preliminary data.</text>
</comment>
<protein>
    <submittedName>
        <fullName evidence="2">Uncharacterized protein</fullName>
    </submittedName>
</protein>
<sequence length="59" mass="6591">MFYILKKLIKKGGDRIGKQESASAQELRKKSGFYHGGQSLRGGSRSVSKNWQNNPPLLV</sequence>